<dbReference type="EMBL" id="CP046172">
    <property type="protein sequence ID" value="QIS11314.1"/>
    <property type="molecule type" value="Genomic_DNA"/>
</dbReference>
<name>A0A6G9YDS6_9NOCA</name>
<dbReference type="InterPro" id="IPR038232">
    <property type="entry name" value="PknH-like_Extracell_sf"/>
</dbReference>
<accession>A0A6G9YDS6</accession>
<dbReference type="AlphaFoldDB" id="A0A6G9YDS6"/>
<reference evidence="3 4" key="1">
    <citation type="journal article" date="2019" name="ACS Chem. Biol.">
        <title>Identification and Mobilization of a Cryptic Antibiotic Biosynthesis Gene Locus from a Human-Pathogenic Nocardia Isolate.</title>
        <authorList>
            <person name="Herisse M."/>
            <person name="Ishida K."/>
            <person name="Porter J.L."/>
            <person name="Howden B."/>
            <person name="Hertweck C."/>
            <person name="Stinear T.P."/>
            <person name="Pidot S.J."/>
        </authorList>
    </citation>
    <scope>NUCLEOTIDE SEQUENCE [LARGE SCALE GENOMIC DNA]</scope>
    <source>
        <strain evidence="3 4">AUSMDU00012717</strain>
    </source>
</reference>
<dbReference type="Gene3D" id="3.40.1000.70">
    <property type="entry name" value="PknH-like extracellular domain"/>
    <property type="match status" value="1"/>
</dbReference>
<dbReference type="InterPro" id="IPR026954">
    <property type="entry name" value="PknH-like_Extracell"/>
</dbReference>
<evidence type="ECO:0000313" key="3">
    <source>
        <dbReference type="EMBL" id="QIS11314.1"/>
    </source>
</evidence>
<dbReference type="Pfam" id="PF14032">
    <property type="entry name" value="PknH_C"/>
    <property type="match status" value="1"/>
</dbReference>
<sequence>MSIAASVDNLRGMIVYRIAFSIAIAIILSGCSSGSVAPSPSSTVVSSTSTVASSSSMKRDAALDNRLASLLLHEDEMKALRTSRDGPEQWRTAGFSEPPDTKSPWPDLKNIEPSQCSDAVRQSYNFDIAGWTGYSQYRRLGPEGSDYRIIQTVAAYPDASSAQRAYTGIADRVRACGNTSGTLAVKVSDIVSGPFSIELRDINPTSLRWTFISHQDFQADFPQYSTEVILAVVDKIVVCVSASRFSDAEHLTTALMQAITQRINSSR</sequence>
<feature type="domain" description="PknH-like extracellular" evidence="2">
    <location>
        <begin position="66"/>
        <end position="262"/>
    </location>
</feature>
<evidence type="ECO:0000256" key="1">
    <source>
        <dbReference type="SAM" id="MobiDB-lite"/>
    </source>
</evidence>
<protein>
    <recommendedName>
        <fullName evidence="2">PknH-like extracellular domain-containing protein</fullName>
    </recommendedName>
</protein>
<feature type="region of interest" description="Disordered" evidence="1">
    <location>
        <begin position="81"/>
        <end position="106"/>
    </location>
</feature>
<organism evidence="3 4">
    <name type="scientific">Nocardia arthritidis</name>
    <dbReference type="NCBI Taxonomy" id="228602"/>
    <lineage>
        <taxon>Bacteria</taxon>
        <taxon>Bacillati</taxon>
        <taxon>Actinomycetota</taxon>
        <taxon>Actinomycetes</taxon>
        <taxon>Mycobacteriales</taxon>
        <taxon>Nocardiaceae</taxon>
        <taxon>Nocardia</taxon>
    </lineage>
</organism>
<dbReference type="Proteomes" id="UP000503540">
    <property type="component" value="Chromosome"/>
</dbReference>
<proteinExistence type="predicted"/>
<evidence type="ECO:0000313" key="4">
    <source>
        <dbReference type="Proteomes" id="UP000503540"/>
    </source>
</evidence>
<keyword evidence="4" id="KW-1185">Reference proteome</keyword>
<evidence type="ECO:0000259" key="2">
    <source>
        <dbReference type="Pfam" id="PF14032"/>
    </source>
</evidence>
<gene>
    <name evidence="3" type="ORF">F5544_17190</name>
</gene>
<dbReference type="KEGG" id="nah:F5544_17190"/>